<dbReference type="PANTHER" id="PTHR11081">
    <property type="entry name" value="FLAP ENDONUCLEASE FAMILY MEMBER"/>
    <property type="match status" value="1"/>
</dbReference>
<keyword evidence="8" id="KW-0234">DNA repair</keyword>
<feature type="region of interest" description="Disordered" evidence="11">
    <location>
        <begin position="546"/>
        <end position="573"/>
    </location>
</feature>
<reference evidence="15" key="1">
    <citation type="submission" date="2021-08" db="EMBL/GenBank/DDBJ databases">
        <authorList>
            <person name="Misof B."/>
            <person name="Oliver O."/>
            <person name="Podsiadlowski L."/>
            <person name="Donath A."/>
            <person name="Peters R."/>
            <person name="Mayer C."/>
            <person name="Rust J."/>
            <person name="Gunkel S."/>
            <person name="Lesny P."/>
            <person name="Martin S."/>
            <person name="Oeyen J.P."/>
            <person name="Petersen M."/>
            <person name="Panagiotis P."/>
            <person name="Wilbrandt J."/>
            <person name="Tanja T."/>
        </authorList>
    </citation>
    <scope>NUCLEOTIDE SEQUENCE</scope>
    <source>
        <strain evidence="15">GBR_01_08_01A</strain>
        <tissue evidence="15">Thorax + abdomen</tissue>
    </source>
</reference>
<sequence length="747" mass="85824">MGVKDLWNILSPLCERRPLFELQGKVIAIDLSCWVVDSQNVTDNMAQPKMYLRNLYFRTAFLLMQGIIPVFVLEGKAPTLKHKTIAKRNDIRAGFQARKTNRKGQRTNFNRILAECKELLGYMGISCVQGEGEAEAMCAYLNEDGLVDGCISQDSDCFLYGAKVVYRNFCTSATANRSVTGGSVDEYRIEKIEDALNLGRNKMIALALLCGCDYNDGVNGVGKEAALKFFKTISDSYVLERIKTWKTDQSFEKVEAKLLNPNLCTSCGHAGKIQKHTKSGCIECGTSAKCKDTYKEERALLLNEIQIRKKTLVQDDFPDQELIDEFLIRKHSVPSKLDLQWKQPHINKYIDFVEKHLSWEPQYAFEKIFLLTTRWQLRYLPDICPDRRFSINNLFIPEKIKKIRNIRGIASYEVIWTDVNNITEKLKMYYDISDKENNDDDTSSNELVTIEPQDAVLKCYPELVETFETENNKKKSKKRTVTKRQRNEKNKDKNVDIVEEGAVRKPHKKGKKKIVASPSNKKIDEFVAFKPPLSLEESFDRLSITPKRSKQEYNSTNEKGDTNIDHNDIEFTNKGIKRPPQLRRVLELEKTSAKLDNTLDRMFLELSPDDFTSENEDTDLNMTGIIEKICNKYTFKYEPEDDRISNIIKTAPSAAPKDDISFVEDTTTQSAKNDTNECDRDASIIKDTTIDIFDKFNDTESYVPIYERIQARCKRNSIKKSNRYSRSRTKCSFGFDDLMNGTDTSDI</sequence>
<dbReference type="Pfam" id="PF00867">
    <property type="entry name" value="XPG_I"/>
    <property type="match status" value="1"/>
</dbReference>
<keyword evidence="9" id="KW-0539">Nucleus</keyword>
<keyword evidence="12" id="KW-0472">Membrane</keyword>
<evidence type="ECO:0000256" key="2">
    <source>
        <dbReference type="ARBA" id="ARBA00022722"/>
    </source>
</evidence>
<evidence type="ECO:0000313" key="16">
    <source>
        <dbReference type="Proteomes" id="UP001258017"/>
    </source>
</evidence>
<dbReference type="InterPro" id="IPR008918">
    <property type="entry name" value="HhH2"/>
</dbReference>
<dbReference type="GO" id="GO:0008821">
    <property type="term" value="F:crossover junction DNA endonuclease activity"/>
    <property type="evidence" value="ECO:0007669"/>
    <property type="project" value="UniProtKB-ARBA"/>
</dbReference>
<dbReference type="Proteomes" id="UP001258017">
    <property type="component" value="Unassembled WGS sequence"/>
</dbReference>
<evidence type="ECO:0000256" key="3">
    <source>
        <dbReference type="ARBA" id="ARBA00022723"/>
    </source>
</evidence>
<dbReference type="GO" id="GO:0006281">
    <property type="term" value="P:DNA repair"/>
    <property type="evidence" value="ECO:0007669"/>
    <property type="project" value="UniProtKB-KW"/>
</dbReference>
<dbReference type="InterPro" id="IPR036279">
    <property type="entry name" value="5-3_exonuclease_C_sf"/>
</dbReference>
<comment type="cofactor">
    <cofactor evidence="1">
        <name>Mg(2+)</name>
        <dbReference type="ChEBI" id="CHEBI:18420"/>
    </cofactor>
</comment>
<dbReference type="Pfam" id="PF18704">
    <property type="entry name" value="Chromo_2"/>
    <property type="match status" value="1"/>
</dbReference>
<proteinExistence type="inferred from homology"/>
<dbReference type="Pfam" id="PF00752">
    <property type="entry name" value="XPG_N"/>
    <property type="match status" value="1"/>
</dbReference>
<evidence type="ECO:0008006" key="17">
    <source>
        <dbReference type="Google" id="ProtNLM"/>
    </source>
</evidence>
<feature type="domain" description="XPG N-terminal" evidence="14">
    <location>
        <begin position="1"/>
        <end position="95"/>
    </location>
</feature>
<dbReference type="FunFam" id="1.10.150.20:FF:000030">
    <property type="entry name" value="Flap endonuclease GEN-like 1"/>
    <property type="match status" value="1"/>
</dbReference>
<keyword evidence="7" id="KW-0460">Magnesium</keyword>
<gene>
    <name evidence="15" type="ORF">KPH14_001467</name>
</gene>
<evidence type="ECO:0000256" key="10">
    <source>
        <dbReference type="ARBA" id="ARBA00038112"/>
    </source>
</evidence>
<keyword evidence="2" id="KW-0540">Nuclease</keyword>
<dbReference type="InterPro" id="IPR006085">
    <property type="entry name" value="XPG_DNA_repair_N"/>
</dbReference>
<organism evidence="15 16">
    <name type="scientific">Odynerus spinipes</name>
    <dbReference type="NCBI Taxonomy" id="1348599"/>
    <lineage>
        <taxon>Eukaryota</taxon>
        <taxon>Metazoa</taxon>
        <taxon>Ecdysozoa</taxon>
        <taxon>Arthropoda</taxon>
        <taxon>Hexapoda</taxon>
        <taxon>Insecta</taxon>
        <taxon>Pterygota</taxon>
        <taxon>Neoptera</taxon>
        <taxon>Endopterygota</taxon>
        <taxon>Hymenoptera</taxon>
        <taxon>Apocrita</taxon>
        <taxon>Aculeata</taxon>
        <taxon>Vespoidea</taxon>
        <taxon>Vespidae</taxon>
        <taxon>Eumeninae</taxon>
        <taxon>Odynerus</taxon>
    </lineage>
</organism>
<feature type="region of interest" description="Disordered" evidence="11">
    <location>
        <begin position="470"/>
        <end position="492"/>
    </location>
</feature>
<protein>
    <recommendedName>
        <fullName evidence="17">Flap endonuclease GEN</fullName>
    </recommendedName>
</protein>
<dbReference type="EMBL" id="JAIFRP010000014">
    <property type="protein sequence ID" value="KAK2586205.1"/>
    <property type="molecule type" value="Genomic_DNA"/>
</dbReference>
<reference evidence="15" key="2">
    <citation type="journal article" date="2023" name="Commun. Biol.">
        <title>Intrasexual cuticular hydrocarbon dimorphism in a wasp sheds light on hydrocarbon biosynthesis genes in Hymenoptera.</title>
        <authorList>
            <person name="Moris V.C."/>
            <person name="Podsiadlowski L."/>
            <person name="Martin S."/>
            <person name="Oeyen J.P."/>
            <person name="Donath A."/>
            <person name="Petersen M."/>
            <person name="Wilbrandt J."/>
            <person name="Misof B."/>
            <person name="Liedtke D."/>
            <person name="Thamm M."/>
            <person name="Scheiner R."/>
            <person name="Schmitt T."/>
            <person name="Niehuis O."/>
        </authorList>
    </citation>
    <scope>NUCLEOTIDE SEQUENCE</scope>
    <source>
        <strain evidence="15">GBR_01_08_01A</strain>
    </source>
</reference>
<dbReference type="InterPro" id="IPR029060">
    <property type="entry name" value="PIN-like_dom_sf"/>
</dbReference>
<dbReference type="AlphaFoldDB" id="A0AAD9VU74"/>
<keyword evidence="12" id="KW-1133">Transmembrane helix</keyword>
<dbReference type="InterPro" id="IPR041012">
    <property type="entry name" value="GEN_chromo"/>
</dbReference>
<evidence type="ECO:0000256" key="4">
    <source>
        <dbReference type="ARBA" id="ARBA00022759"/>
    </source>
</evidence>
<evidence type="ECO:0000256" key="6">
    <source>
        <dbReference type="ARBA" id="ARBA00022801"/>
    </source>
</evidence>
<comment type="caution">
    <text evidence="15">The sequence shown here is derived from an EMBL/GenBank/DDBJ whole genome shotgun (WGS) entry which is preliminary data.</text>
</comment>
<keyword evidence="4" id="KW-0255">Endonuclease</keyword>
<keyword evidence="3" id="KW-0479">Metal-binding</keyword>
<keyword evidence="5" id="KW-0227">DNA damage</keyword>
<keyword evidence="6" id="KW-0378">Hydrolase</keyword>
<dbReference type="SMART" id="SM00279">
    <property type="entry name" value="HhH2"/>
    <property type="match status" value="1"/>
</dbReference>
<evidence type="ECO:0000256" key="8">
    <source>
        <dbReference type="ARBA" id="ARBA00023204"/>
    </source>
</evidence>
<dbReference type="PANTHER" id="PTHR11081:SF70">
    <property type="entry name" value="FLAP ENDONUCLEASE GEN HOMOLOG 1"/>
    <property type="match status" value="1"/>
</dbReference>
<dbReference type="Gene3D" id="3.40.50.1010">
    <property type="entry name" value="5'-nuclease"/>
    <property type="match status" value="1"/>
</dbReference>
<dbReference type="InterPro" id="IPR006086">
    <property type="entry name" value="XPG-I_dom"/>
</dbReference>
<accession>A0AAD9VU74</accession>
<dbReference type="GO" id="GO:0000400">
    <property type="term" value="F:four-way junction DNA binding"/>
    <property type="evidence" value="ECO:0007669"/>
    <property type="project" value="UniProtKB-ARBA"/>
</dbReference>
<name>A0AAD9VU74_9HYME</name>
<keyword evidence="12" id="KW-0812">Transmembrane</keyword>
<evidence type="ECO:0000256" key="5">
    <source>
        <dbReference type="ARBA" id="ARBA00022763"/>
    </source>
</evidence>
<dbReference type="GO" id="GO:0046872">
    <property type="term" value="F:metal ion binding"/>
    <property type="evidence" value="ECO:0007669"/>
    <property type="project" value="UniProtKB-KW"/>
</dbReference>
<evidence type="ECO:0000256" key="12">
    <source>
        <dbReference type="SAM" id="Phobius"/>
    </source>
</evidence>
<dbReference type="Gene3D" id="1.10.150.20">
    <property type="entry name" value="5' to 3' exonuclease, C-terminal subdomain"/>
    <property type="match status" value="1"/>
</dbReference>
<feature type="transmembrane region" description="Helical" evidence="12">
    <location>
        <begin position="55"/>
        <end position="73"/>
    </location>
</feature>
<evidence type="ECO:0000256" key="9">
    <source>
        <dbReference type="ARBA" id="ARBA00023242"/>
    </source>
</evidence>
<comment type="similarity">
    <text evidence="10">Belongs to the XPG/RAD2 endonuclease family. GEN subfamily.</text>
</comment>
<feature type="compositionally biased region" description="Basic and acidic residues" evidence="11">
    <location>
        <begin position="558"/>
        <end position="571"/>
    </location>
</feature>
<evidence type="ECO:0000256" key="11">
    <source>
        <dbReference type="SAM" id="MobiDB-lite"/>
    </source>
</evidence>
<evidence type="ECO:0000259" key="14">
    <source>
        <dbReference type="SMART" id="SM00485"/>
    </source>
</evidence>
<dbReference type="GO" id="GO:0017108">
    <property type="term" value="F:5'-flap endonuclease activity"/>
    <property type="evidence" value="ECO:0007669"/>
    <property type="project" value="TreeGrafter"/>
</dbReference>
<dbReference type="InterPro" id="IPR006084">
    <property type="entry name" value="XPG/Rad2"/>
</dbReference>
<dbReference type="SUPFAM" id="SSF88723">
    <property type="entry name" value="PIN domain-like"/>
    <property type="match status" value="1"/>
</dbReference>
<evidence type="ECO:0000259" key="13">
    <source>
        <dbReference type="SMART" id="SM00484"/>
    </source>
</evidence>
<feature type="compositionally biased region" description="Basic residues" evidence="11">
    <location>
        <begin position="474"/>
        <end position="484"/>
    </location>
</feature>
<dbReference type="CDD" id="cd09869">
    <property type="entry name" value="PIN_GEN1"/>
    <property type="match status" value="1"/>
</dbReference>
<evidence type="ECO:0000256" key="7">
    <source>
        <dbReference type="ARBA" id="ARBA00022842"/>
    </source>
</evidence>
<dbReference type="SMART" id="SM00485">
    <property type="entry name" value="XPGN"/>
    <property type="match status" value="1"/>
</dbReference>
<dbReference type="SMART" id="SM00484">
    <property type="entry name" value="XPGI"/>
    <property type="match status" value="1"/>
</dbReference>
<keyword evidence="16" id="KW-1185">Reference proteome</keyword>
<evidence type="ECO:0000256" key="1">
    <source>
        <dbReference type="ARBA" id="ARBA00001946"/>
    </source>
</evidence>
<evidence type="ECO:0000313" key="15">
    <source>
        <dbReference type="EMBL" id="KAK2586205.1"/>
    </source>
</evidence>
<feature type="domain" description="XPG-I" evidence="13">
    <location>
        <begin position="121"/>
        <end position="198"/>
    </location>
</feature>
<dbReference type="PRINTS" id="PR00853">
    <property type="entry name" value="XPGRADSUPER"/>
</dbReference>
<dbReference type="SUPFAM" id="SSF47807">
    <property type="entry name" value="5' to 3' exonuclease, C-terminal subdomain"/>
    <property type="match status" value="1"/>
</dbReference>